<evidence type="ECO:0008006" key="3">
    <source>
        <dbReference type="Google" id="ProtNLM"/>
    </source>
</evidence>
<dbReference type="Proteomes" id="UP001469553">
    <property type="component" value="Unassembled WGS sequence"/>
</dbReference>
<evidence type="ECO:0000313" key="1">
    <source>
        <dbReference type="EMBL" id="MEQ2292087.1"/>
    </source>
</evidence>
<keyword evidence="2" id="KW-1185">Reference proteome</keyword>
<proteinExistence type="predicted"/>
<protein>
    <recommendedName>
        <fullName evidence="3">Secreted protein</fullName>
    </recommendedName>
</protein>
<dbReference type="EMBL" id="JAHRIP010029794">
    <property type="protein sequence ID" value="MEQ2292087.1"/>
    <property type="molecule type" value="Genomic_DNA"/>
</dbReference>
<reference evidence="1 2" key="1">
    <citation type="submission" date="2021-06" db="EMBL/GenBank/DDBJ databases">
        <authorList>
            <person name="Palmer J.M."/>
        </authorList>
    </citation>
    <scope>NUCLEOTIDE SEQUENCE [LARGE SCALE GENOMIC DNA]</scope>
    <source>
        <strain evidence="1 2">AS_MEX2019</strain>
        <tissue evidence="1">Muscle</tissue>
    </source>
</reference>
<name>A0ABV0YEC4_9TELE</name>
<gene>
    <name evidence="1" type="ORF">AMECASPLE_019528</name>
</gene>
<comment type="caution">
    <text evidence="1">The sequence shown here is derived from an EMBL/GenBank/DDBJ whole genome shotgun (WGS) entry which is preliminary data.</text>
</comment>
<organism evidence="1 2">
    <name type="scientific">Ameca splendens</name>
    <dbReference type="NCBI Taxonomy" id="208324"/>
    <lineage>
        <taxon>Eukaryota</taxon>
        <taxon>Metazoa</taxon>
        <taxon>Chordata</taxon>
        <taxon>Craniata</taxon>
        <taxon>Vertebrata</taxon>
        <taxon>Euteleostomi</taxon>
        <taxon>Actinopterygii</taxon>
        <taxon>Neopterygii</taxon>
        <taxon>Teleostei</taxon>
        <taxon>Neoteleostei</taxon>
        <taxon>Acanthomorphata</taxon>
        <taxon>Ovalentaria</taxon>
        <taxon>Atherinomorphae</taxon>
        <taxon>Cyprinodontiformes</taxon>
        <taxon>Goodeidae</taxon>
        <taxon>Ameca</taxon>
    </lineage>
</organism>
<evidence type="ECO:0000313" key="2">
    <source>
        <dbReference type="Proteomes" id="UP001469553"/>
    </source>
</evidence>
<sequence>MSVCVINVFSLCLPSCKDVTCEVTETFPLPALSRSVSYFLSNKEELFSVPYCCSPLTLSFLHAVVHISCRHTESLSPSPGLWDKCYHLPNRCAALIFYHLGK</sequence>
<accession>A0ABV0YEC4</accession>